<evidence type="ECO:0000256" key="1">
    <source>
        <dbReference type="SAM" id="Coils"/>
    </source>
</evidence>
<proteinExistence type="predicted"/>
<evidence type="ECO:0000313" key="3">
    <source>
        <dbReference type="EMBL" id="EAY16659.1"/>
    </source>
</evidence>
<feature type="region of interest" description="Disordered" evidence="2">
    <location>
        <begin position="1"/>
        <end position="26"/>
    </location>
</feature>
<protein>
    <submittedName>
        <fullName evidence="3">Uncharacterized protein</fullName>
    </submittedName>
</protein>
<feature type="coiled-coil region" evidence="1">
    <location>
        <begin position="105"/>
        <end position="239"/>
    </location>
</feature>
<keyword evidence="4" id="KW-1185">Reference proteome</keyword>
<dbReference type="AlphaFoldDB" id="A2DS80"/>
<dbReference type="OrthoDB" id="10609945at2759"/>
<name>A2DS80_TRIV3</name>
<dbReference type="VEuPathDB" id="TrichDB:TVAG_066640"/>
<reference evidence="3" key="2">
    <citation type="journal article" date="2007" name="Science">
        <title>Draft genome sequence of the sexually transmitted pathogen Trichomonas vaginalis.</title>
        <authorList>
            <person name="Carlton J.M."/>
            <person name="Hirt R.P."/>
            <person name="Silva J.C."/>
            <person name="Delcher A.L."/>
            <person name="Schatz M."/>
            <person name="Zhao Q."/>
            <person name="Wortman J.R."/>
            <person name="Bidwell S.L."/>
            <person name="Alsmark U.C.M."/>
            <person name="Besteiro S."/>
            <person name="Sicheritz-Ponten T."/>
            <person name="Noel C.J."/>
            <person name="Dacks J.B."/>
            <person name="Foster P.G."/>
            <person name="Simillion C."/>
            <person name="Van de Peer Y."/>
            <person name="Miranda-Saavedra D."/>
            <person name="Barton G.J."/>
            <person name="Westrop G.D."/>
            <person name="Mueller S."/>
            <person name="Dessi D."/>
            <person name="Fiori P.L."/>
            <person name="Ren Q."/>
            <person name="Paulsen I."/>
            <person name="Zhang H."/>
            <person name="Bastida-Corcuera F.D."/>
            <person name="Simoes-Barbosa A."/>
            <person name="Brown M.T."/>
            <person name="Hayes R.D."/>
            <person name="Mukherjee M."/>
            <person name="Okumura C.Y."/>
            <person name="Schneider R."/>
            <person name="Smith A.J."/>
            <person name="Vanacova S."/>
            <person name="Villalvazo M."/>
            <person name="Haas B.J."/>
            <person name="Pertea M."/>
            <person name="Feldblyum T.V."/>
            <person name="Utterback T.R."/>
            <person name="Shu C.L."/>
            <person name="Osoegawa K."/>
            <person name="de Jong P.J."/>
            <person name="Hrdy I."/>
            <person name="Horvathova L."/>
            <person name="Zubacova Z."/>
            <person name="Dolezal P."/>
            <person name="Malik S.B."/>
            <person name="Logsdon J.M. Jr."/>
            <person name="Henze K."/>
            <person name="Gupta A."/>
            <person name="Wang C.C."/>
            <person name="Dunne R.L."/>
            <person name="Upcroft J.A."/>
            <person name="Upcroft P."/>
            <person name="White O."/>
            <person name="Salzberg S.L."/>
            <person name="Tang P."/>
            <person name="Chiu C.-H."/>
            <person name="Lee Y.-S."/>
            <person name="Embley T.M."/>
            <person name="Coombs G.H."/>
            <person name="Mottram J.C."/>
            <person name="Tachezy J."/>
            <person name="Fraser-Liggett C.M."/>
            <person name="Johnson P.J."/>
        </authorList>
    </citation>
    <scope>NUCLEOTIDE SEQUENCE [LARGE SCALE GENOMIC DNA]</scope>
    <source>
        <strain evidence="3">G3</strain>
    </source>
</reference>
<organism evidence="3 4">
    <name type="scientific">Trichomonas vaginalis (strain ATCC PRA-98 / G3)</name>
    <dbReference type="NCBI Taxonomy" id="412133"/>
    <lineage>
        <taxon>Eukaryota</taxon>
        <taxon>Metamonada</taxon>
        <taxon>Parabasalia</taxon>
        <taxon>Trichomonadida</taxon>
        <taxon>Trichomonadidae</taxon>
        <taxon>Trichomonas</taxon>
    </lineage>
</organism>
<feature type="compositionally biased region" description="Polar residues" evidence="2">
    <location>
        <begin position="1"/>
        <end position="13"/>
    </location>
</feature>
<dbReference type="SMR" id="A2DS80"/>
<dbReference type="RefSeq" id="XP_001328882.1">
    <property type="nucleotide sequence ID" value="XM_001328847.1"/>
</dbReference>
<keyword evidence="1" id="KW-0175">Coiled coil</keyword>
<evidence type="ECO:0000256" key="2">
    <source>
        <dbReference type="SAM" id="MobiDB-lite"/>
    </source>
</evidence>
<dbReference type="Proteomes" id="UP000001542">
    <property type="component" value="Unassembled WGS sequence"/>
</dbReference>
<dbReference type="EMBL" id="DS113239">
    <property type="protein sequence ID" value="EAY16659.1"/>
    <property type="molecule type" value="Genomic_DNA"/>
</dbReference>
<dbReference type="InParanoid" id="A2DS80"/>
<evidence type="ECO:0000313" key="4">
    <source>
        <dbReference type="Proteomes" id="UP000001542"/>
    </source>
</evidence>
<reference evidence="3" key="1">
    <citation type="submission" date="2006-10" db="EMBL/GenBank/DDBJ databases">
        <authorList>
            <person name="Amadeo P."/>
            <person name="Zhao Q."/>
            <person name="Wortman J."/>
            <person name="Fraser-Liggett C."/>
            <person name="Carlton J."/>
        </authorList>
    </citation>
    <scope>NUCLEOTIDE SEQUENCE</scope>
    <source>
        <strain evidence="3">G3</strain>
    </source>
</reference>
<sequence>MNSQGSSPKTNRTSPRRVSPSKITNDQEIAKKALYSALVLLAKEQIKEKEESQKQPSSDDFWERMQSIISKHEAQMDQITVKAVNIRSKLNNKRLEESKAHSEVMSKSKAQYQKILEELDQLSNDQTKFKITEFTNKQKELQQDINEISSQNVQLTESVQKLQTETDDLKQKLREQSSNLEARSAKIKARRQVSTESANKIDIQINQLTNEILAAENEIEELKEKREMVKQLVDTLEISKSHFQSIFMQNE</sequence>
<dbReference type="KEGG" id="tva:4774667"/>
<dbReference type="VEuPathDB" id="TrichDB:TVAGG3_0078530"/>
<accession>A2DS80</accession>
<gene>
    <name evidence="3" type="ORF">TVAG_066640</name>
</gene>